<evidence type="ECO:0000256" key="2">
    <source>
        <dbReference type="ARBA" id="ARBA00001933"/>
    </source>
</evidence>
<name>A0A0A3ASH5_9PAST</name>
<dbReference type="InterPro" id="IPR029066">
    <property type="entry name" value="PLP-binding_barrel"/>
</dbReference>
<evidence type="ECO:0000259" key="12">
    <source>
        <dbReference type="SMART" id="SM01005"/>
    </source>
</evidence>
<evidence type="ECO:0000256" key="9">
    <source>
        <dbReference type="HAMAP-Rule" id="MF_01201"/>
    </source>
</evidence>
<dbReference type="InterPro" id="IPR009006">
    <property type="entry name" value="Ala_racemase/Decarboxylase_C"/>
</dbReference>
<dbReference type="InterPro" id="IPR011079">
    <property type="entry name" value="Ala_racemase_C"/>
</dbReference>
<dbReference type="PRINTS" id="PR00992">
    <property type="entry name" value="ALARACEMASE"/>
</dbReference>
<dbReference type="PANTHER" id="PTHR30511:SF4">
    <property type="entry name" value="ALANINE RACEMASE, BIOSYNTHETIC"/>
    <property type="match status" value="1"/>
</dbReference>
<dbReference type="Gene3D" id="3.20.20.10">
    <property type="entry name" value="Alanine racemase"/>
    <property type="match status" value="1"/>
</dbReference>
<dbReference type="EMBL" id="JSUM01000006">
    <property type="protein sequence ID" value="KGQ70672.1"/>
    <property type="molecule type" value="Genomic_DNA"/>
</dbReference>
<keyword evidence="14" id="KW-1185">Reference proteome</keyword>
<dbReference type="GO" id="GO:0030632">
    <property type="term" value="P:D-alanine biosynthetic process"/>
    <property type="evidence" value="ECO:0007669"/>
    <property type="project" value="UniProtKB-UniRule"/>
</dbReference>
<feature type="modified residue" description="N6-(pyridoxal phosphate)lysine" evidence="9 10">
    <location>
        <position position="38"/>
    </location>
</feature>
<reference evidence="13 14" key="1">
    <citation type="submission" date="2014-11" db="EMBL/GenBank/DDBJ databases">
        <title>Draft genome sequence of Chelonobacter oris 1662T, associated with respiratory disease in Hermann's Tortoises.</title>
        <authorList>
            <person name="Kudirkiene E."/>
            <person name="Hansen M.J."/>
            <person name="Bojesen A.M."/>
        </authorList>
    </citation>
    <scope>NUCLEOTIDE SEQUENCE [LARGE SCALE GENOMIC DNA]</scope>
    <source>
        <strain evidence="13 14">1662</strain>
    </source>
</reference>
<comment type="pathway">
    <text evidence="3">Cell wall biogenesis; peptidoglycan biosynthesis.</text>
</comment>
<dbReference type="Gene3D" id="2.40.37.10">
    <property type="entry name" value="Lyase, Ornithine Decarboxylase, Chain A, domain 1"/>
    <property type="match status" value="1"/>
</dbReference>
<feature type="active site" description="Proton acceptor; specific for D-alanine" evidence="9">
    <location>
        <position position="38"/>
    </location>
</feature>
<evidence type="ECO:0000256" key="7">
    <source>
        <dbReference type="ARBA" id="ARBA00023235"/>
    </source>
</evidence>
<gene>
    <name evidence="13" type="primary">alr</name>
    <name evidence="13" type="ORF">OA57_04720</name>
</gene>
<feature type="domain" description="Alanine racemase C-terminal" evidence="12">
    <location>
        <begin position="243"/>
        <end position="372"/>
    </location>
</feature>
<comment type="catalytic activity">
    <reaction evidence="1 9">
        <text>L-alanine = D-alanine</text>
        <dbReference type="Rhea" id="RHEA:20249"/>
        <dbReference type="ChEBI" id="CHEBI:57416"/>
        <dbReference type="ChEBI" id="CHEBI:57972"/>
        <dbReference type="EC" id="5.1.1.1"/>
    </reaction>
</comment>
<dbReference type="Pfam" id="PF00842">
    <property type="entry name" value="Ala_racemase_C"/>
    <property type="match status" value="1"/>
</dbReference>
<dbReference type="EC" id="5.1.1.1" evidence="5 9"/>
<protein>
    <recommendedName>
        <fullName evidence="5 9">Alanine racemase</fullName>
        <ecNumber evidence="5 9">5.1.1.1</ecNumber>
    </recommendedName>
</protein>
<feature type="active site" description="Proton acceptor; specific for L-alanine" evidence="9">
    <location>
        <position position="264"/>
    </location>
</feature>
<keyword evidence="6 9" id="KW-0663">Pyridoxal phosphate</keyword>
<dbReference type="PANTHER" id="PTHR30511">
    <property type="entry name" value="ALANINE RACEMASE"/>
    <property type="match status" value="1"/>
</dbReference>
<evidence type="ECO:0000256" key="8">
    <source>
        <dbReference type="ARBA" id="ARBA00037912"/>
    </source>
</evidence>
<comment type="pathway">
    <text evidence="8 9">Amino-acid biosynthesis; D-alanine biosynthesis; D-alanine from L-alanine: step 1/1.</text>
</comment>
<dbReference type="SUPFAM" id="SSF50621">
    <property type="entry name" value="Alanine racemase C-terminal domain-like"/>
    <property type="match status" value="1"/>
</dbReference>
<dbReference type="HAMAP" id="MF_01201">
    <property type="entry name" value="Ala_racemase"/>
    <property type="match status" value="1"/>
</dbReference>
<dbReference type="GO" id="GO:0005829">
    <property type="term" value="C:cytosol"/>
    <property type="evidence" value="ECO:0007669"/>
    <property type="project" value="TreeGrafter"/>
</dbReference>
<comment type="cofactor">
    <cofactor evidence="2 9 10">
        <name>pyridoxal 5'-phosphate</name>
        <dbReference type="ChEBI" id="CHEBI:597326"/>
    </cofactor>
</comment>
<accession>A0A0A3ASH5</accession>
<dbReference type="NCBIfam" id="TIGR00492">
    <property type="entry name" value="alr"/>
    <property type="match status" value="1"/>
</dbReference>
<dbReference type="SMART" id="SM01005">
    <property type="entry name" value="Ala_racemase_C"/>
    <property type="match status" value="1"/>
</dbReference>
<dbReference type="FunFam" id="3.20.20.10:FF:000002">
    <property type="entry name" value="Alanine racemase"/>
    <property type="match status" value="1"/>
</dbReference>
<evidence type="ECO:0000256" key="6">
    <source>
        <dbReference type="ARBA" id="ARBA00022898"/>
    </source>
</evidence>
<evidence type="ECO:0000256" key="1">
    <source>
        <dbReference type="ARBA" id="ARBA00000316"/>
    </source>
</evidence>
<dbReference type="CDD" id="cd06827">
    <property type="entry name" value="PLPDE_III_AR_proteobact"/>
    <property type="match status" value="1"/>
</dbReference>
<comment type="function">
    <text evidence="9">Catalyzes the interconversion of L-alanine and D-alanine. May also act on other amino acids.</text>
</comment>
<feature type="binding site" evidence="9 11">
    <location>
        <position position="312"/>
    </location>
    <ligand>
        <name>substrate</name>
    </ligand>
</feature>
<evidence type="ECO:0000256" key="4">
    <source>
        <dbReference type="ARBA" id="ARBA00007880"/>
    </source>
</evidence>
<evidence type="ECO:0000313" key="14">
    <source>
        <dbReference type="Proteomes" id="UP000030380"/>
    </source>
</evidence>
<comment type="caution">
    <text evidence="13">The sequence shown here is derived from an EMBL/GenBank/DDBJ whole genome shotgun (WGS) entry which is preliminary data.</text>
</comment>
<comment type="similarity">
    <text evidence="4 9">Belongs to the alanine racemase family.</text>
</comment>
<feature type="binding site" evidence="9 11">
    <location>
        <position position="139"/>
    </location>
    <ligand>
        <name>substrate</name>
    </ligand>
</feature>
<sequence>MSRKIRTATATVSLAALRHNLQRVKQLAPGSKVLAIVKANAYGHGMSAVAKVVEELADGYGVARVSEALALRAQGIHKPILLLEGFFNGDELPMLAEKRIETVIHSEYQLEALESAVSDGSILDGKIKVWIKIDSGMHRLGVSLQQVEHIHQRLQTCPIVQQPIHFVSHFSRAEELACGYSERQLAQFLQAAEGKGGERSLAASSGILYWPDSHFDWVRPGIILYGISPDNDHLATEYGLKPAMRLSSSLIAVRNHSAGEAVGYGGSWVSRTDTKIGVVALGYGDGYPRDLPAGTPVLINGRRVPIVGKVSMDMITVDLGAESTAQVGDDVIFWGEDSTGNRLPIEEIAKHIGVISYELVTKLTPRVITEYN</sequence>
<dbReference type="AlphaFoldDB" id="A0A0A3ASH5"/>
<dbReference type="PROSITE" id="PS00395">
    <property type="entry name" value="ALANINE_RACEMASE"/>
    <property type="match status" value="1"/>
</dbReference>
<evidence type="ECO:0000256" key="10">
    <source>
        <dbReference type="PIRSR" id="PIRSR600821-50"/>
    </source>
</evidence>
<dbReference type="UniPathway" id="UPA00042">
    <property type="reaction ID" value="UER00497"/>
</dbReference>
<dbReference type="STRING" id="505317.OA57_04720"/>
<evidence type="ECO:0000256" key="3">
    <source>
        <dbReference type="ARBA" id="ARBA00004752"/>
    </source>
</evidence>
<dbReference type="FunFam" id="2.40.37.10:FF:000002">
    <property type="entry name" value="Alanine racemase"/>
    <property type="match status" value="1"/>
</dbReference>
<organism evidence="13 14">
    <name type="scientific">Chelonobacter oris</name>
    <dbReference type="NCBI Taxonomy" id="505317"/>
    <lineage>
        <taxon>Bacteria</taxon>
        <taxon>Pseudomonadati</taxon>
        <taxon>Pseudomonadota</taxon>
        <taxon>Gammaproteobacteria</taxon>
        <taxon>Pasteurellales</taxon>
        <taxon>Pasteurellaceae</taxon>
        <taxon>Chelonobacter</taxon>
    </lineage>
</organism>
<keyword evidence="7 9" id="KW-0413">Isomerase</keyword>
<dbReference type="InterPro" id="IPR001608">
    <property type="entry name" value="Ala_racemase_N"/>
</dbReference>
<dbReference type="OrthoDB" id="9813814at2"/>
<evidence type="ECO:0000256" key="5">
    <source>
        <dbReference type="ARBA" id="ARBA00013089"/>
    </source>
</evidence>
<dbReference type="InterPro" id="IPR000821">
    <property type="entry name" value="Ala_racemase"/>
</dbReference>
<dbReference type="GO" id="GO:0008784">
    <property type="term" value="F:alanine racemase activity"/>
    <property type="evidence" value="ECO:0007669"/>
    <property type="project" value="UniProtKB-UniRule"/>
</dbReference>
<dbReference type="GO" id="GO:0030170">
    <property type="term" value="F:pyridoxal phosphate binding"/>
    <property type="evidence" value="ECO:0007669"/>
    <property type="project" value="UniProtKB-UniRule"/>
</dbReference>
<dbReference type="SUPFAM" id="SSF51419">
    <property type="entry name" value="PLP-binding barrel"/>
    <property type="match status" value="1"/>
</dbReference>
<evidence type="ECO:0000313" key="13">
    <source>
        <dbReference type="EMBL" id="KGQ70672.1"/>
    </source>
</evidence>
<evidence type="ECO:0000256" key="11">
    <source>
        <dbReference type="PIRSR" id="PIRSR600821-52"/>
    </source>
</evidence>
<dbReference type="InterPro" id="IPR020622">
    <property type="entry name" value="Ala_racemase_pyridoxalP-BS"/>
</dbReference>
<proteinExistence type="inferred from homology"/>
<dbReference type="Pfam" id="PF01168">
    <property type="entry name" value="Ala_racemase_N"/>
    <property type="match status" value="1"/>
</dbReference>
<dbReference type="Proteomes" id="UP000030380">
    <property type="component" value="Unassembled WGS sequence"/>
</dbReference>
<dbReference type="RefSeq" id="WP_034614093.1">
    <property type="nucleotide sequence ID" value="NZ_JSUM01000006.1"/>
</dbReference>